<dbReference type="SMART" id="SM00481">
    <property type="entry name" value="POLIIIAc"/>
    <property type="match status" value="1"/>
</dbReference>
<dbReference type="InterPro" id="IPR016195">
    <property type="entry name" value="Pol/histidinol_Pase-like"/>
</dbReference>
<dbReference type="EMBL" id="BIMW01000073">
    <property type="protein sequence ID" value="GCE93426.1"/>
    <property type="molecule type" value="Genomic_DNA"/>
</dbReference>
<proteinExistence type="predicted"/>
<dbReference type="InterPro" id="IPR003141">
    <property type="entry name" value="Pol/His_phosphatase_N"/>
</dbReference>
<comment type="caution">
    <text evidence="2">The sequence shown here is derived from an EMBL/GenBank/DDBJ whole genome shotgun (WGS) entry which is preliminary data.</text>
</comment>
<accession>A0A5M3T6K2</accession>
<dbReference type="CDD" id="cd07438">
    <property type="entry name" value="PHP_HisPPase_AMP"/>
    <property type="match status" value="1"/>
</dbReference>
<dbReference type="RefSeq" id="WP_006620166.1">
    <property type="nucleotide sequence ID" value="NZ_BIMW01000073.1"/>
</dbReference>
<name>A0A5M3T6K2_LIMPL</name>
<dbReference type="GeneID" id="301682354"/>
<dbReference type="PANTHER" id="PTHR42924">
    <property type="entry name" value="EXONUCLEASE"/>
    <property type="match status" value="1"/>
</dbReference>
<gene>
    <name evidence="2" type="ORF">NIES46_14760</name>
</gene>
<dbReference type="Proteomes" id="UP000326169">
    <property type="component" value="Unassembled WGS sequence"/>
</dbReference>
<reference evidence="2 3" key="1">
    <citation type="journal article" date="2019" name="J Genomics">
        <title>The Draft Genome of a Hydrogen-producing Cyanobacterium, Arthrospira platensis NIES-46.</title>
        <authorList>
            <person name="Suzuki S."/>
            <person name="Yamaguchi H."/>
            <person name="Kawachi M."/>
        </authorList>
    </citation>
    <scope>NUCLEOTIDE SEQUENCE [LARGE SCALE GENOMIC DNA]</scope>
    <source>
        <strain evidence="2 3">NIES-46</strain>
    </source>
</reference>
<dbReference type="InterPro" id="IPR004013">
    <property type="entry name" value="PHP_dom"/>
</dbReference>
<dbReference type="PANTHER" id="PTHR42924:SF3">
    <property type="entry name" value="POLYMERASE_HISTIDINOL PHOSPHATASE N-TERMINAL DOMAIN-CONTAINING PROTEIN"/>
    <property type="match status" value="1"/>
</dbReference>
<dbReference type="Gene3D" id="3.20.20.140">
    <property type="entry name" value="Metal-dependent hydrolases"/>
    <property type="match status" value="1"/>
</dbReference>
<organism evidence="2 3">
    <name type="scientific">Limnospira platensis NIES-46</name>
    <dbReference type="NCBI Taxonomy" id="1236695"/>
    <lineage>
        <taxon>Bacteria</taxon>
        <taxon>Bacillati</taxon>
        <taxon>Cyanobacteriota</taxon>
        <taxon>Cyanophyceae</taxon>
        <taxon>Oscillatoriophycideae</taxon>
        <taxon>Oscillatoriales</taxon>
        <taxon>Sirenicapillariaceae</taxon>
        <taxon>Limnospira</taxon>
    </lineage>
</organism>
<sequence length="253" mass="27902">MSVNLVPASASFSSLSKTWENAQKQYVESTAMSRSALIQVLQGIDADSCPTSYNFHAHTTKSDGQLDPIALIQQAIAIGLKGLAITDHHTTEGYQIAQHWLNHRKSHACKPDNIPSLTLWTGVEINAHLLETDVHILGYAFDPDAPSIYPYLQHHSVPRQHSGARAVIAAIQNAGGLAVLAHPARYRRPAAELIPEASRLGIDGVEVFYGYRRTNPWYPTPKITEEIQQLAWDYNLLPTCGTDTHGLNLLVRL</sequence>
<evidence type="ECO:0000259" key="1">
    <source>
        <dbReference type="SMART" id="SM00481"/>
    </source>
</evidence>
<protein>
    <recommendedName>
        <fullName evidence="1">Polymerase/histidinol phosphatase N-terminal domain-containing protein</fullName>
    </recommendedName>
</protein>
<dbReference type="Pfam" id="PF02811">
    <property type="entry name" value="PHP"/>
    <property type="match status" value="1"/>
</dbReference>
<dbReference type="SUPFAM" id="SSF89550">
    <property type="entry name" value="PHP domain-like"/>
    <property type="match status" value="1"/>
</dbReference>
<keyword evidence="3" id="KW-1185">Reference proteome</keyword>
<evidence type="ECO:0000313" key="3">
    <source>
        <dbReference type="Proteomes" id="UP000326169"/>
    </source>
</evidence>
<dbReference type="InterPro" id="IPR052018">
    <property type="entry name" value="PHP_domain"/>
</dbReference>
<evidence type="ECO:0000313" key="2">
    <source>
        <dbReference type="EMBL" id="GCE93426.1"/>
    </source>
</evidence>
<feature type="domain" description="Polymerase/histidinol phosphatase N-terminal" evidence="1">
    <location>
        <begin position="53"/>
        <end position="129"/>
    </location>
</feature>